<dbReference type="EMBL" id="LT837803">
    <property type="protein sequence ID" value="SMB25588.1"/>
    <property type="molecule type" value="Genomic_DNA"/>
</dbReference>
<accession>A0A7Z7HR81</accession>
<reference evidence="1" key="1">
    <citation type="submission" date="2017-03" db="EMBL/GenBank/DDBJ databases">
        <authorList>
            <consortium name="AG Boll"/>
        </authorList>
    </citation>
    <scope>NUCLEOTIDE SEQUENCE [LARGE SCALE GENOMIC DNA]</scope>
    <source>
        <strain evidence="1">Chol</strain>
    </source>
</reference>
<protein>
    <submittedName>
        <fullName evidence="1">Uncharacterized protein</fullName>
    </submittedName>
</protein>
<evidence type="ECO:0000313" key="2">
    <source>
        <dbReference type="Proteomes" id="UP000242886"/>
    </source>
</evidence>
<evidence type="ECO:0000313" key="1">
    <source>
        <dbReference type="EMBL" id="SMB25588.1"/>
    </source>
</evidence>
<keyword evidence="2" id="KW-1185">Reference proteome</keyword>
<dbReference type="AlphaFoldDB" id="A0A7Z7HR81"/>
<proteinExistence type="predicted"/>
<name>A0A7Z7HR81_9PROT</name>
<dbReference type="Proteomes" id="UP000242886">
    <property type="component" value="Chromosome SDENCHOL"/>
</dbReference>
<sequence>MAMAMSPQDLLAAGWQRQTTIDEPRLSELAENYRALGYAVHIARDAVTDGCGECYEAKPGCTLGTLYIRRDPAADSAVADELF</sequence>
<gene>
    <name evidence="1" type="ORF">SDENCHOL_11298</name>
</gene>
<organism evidence="1 2">
    <name type="scientific">Sterolibacterium denitrificans</name>
    <dbReference type="NCBI Taxonomy" id="157592"/>
    <lineage>
        <taxon>Bacteria</taxon>
        <taxon>Pseudomonadati</taxon>
        <taxon>Pseudomonadota</taxon>
        <taxon>Betaproteobacteria</taxon>
        <taxon>Nitrosomonadales</taxon>
        <taxon>Sterolibacteriaceae</taxon>
        <taxon>Sterolibacterium</taxon>
    </lineage>
</organism>